<reference evidence="2" key="1">
    <citation type="journal article" date="2020" name="Nature">
        <title>Giant virus diversity and host interactions through global metagenomics.</title>
        <authorList>
            <person name="Schulz F."/>
            <person name="Roux S."/>
            <person name="Paez-Espino D."/>
            <person name="Jungbluth S."/>
            <person name="Walsh D.A."/>
            <person name="Denef V.J."/>
            <person name="McMahon K.D."/>
            <person name="Konstantinidis K.T."/>
            <person name="Eloe-Fadrosh E.A."/>
            <person name="Kyrpides N.C."/>
            <person name="Woyke T."/>
        </authorList>
    </citation>
    <scope>NUCLEOTIDE SEQUENCE</scope>
    <source>
        <strain evidence="2">GVMAG-M-3300023184-105</strain>
    </source>
</reference>
<evidence type="ECO:0000256" key="1">
    <source>
        <dbReference type="SAM" id="MobiDB-lite"/>
    </source>
</evidence>
<feature type="compositionally biased region" description="Acidic residues" evidence="1">
    <location>
        <begin position="444"/>
        <end position="487"/>
    </location>
</feature>
<organism evidence="2">
    <name type="scientific">viral metagenome</name>
    <dbReference type="NCBI Taxonomy" id="1070528"/>
    <lineage>
        <taxon>unclassified sequences</taxon>
        <taxon>metagenomes</taxon>
        <taxon>organismal metagenomes</taxon>
    </lineage>
</organism>
<feature type="region of interest" description="Disordered" evidence="1">
    <location>
        <begin position="437"/>
        <end position="487"/>
    </location>
</feature>
<protein>
    <submittedName>
        <fullName evidence="2">Uncharacterized protein</fullName>
    </submittedName>
</protein>
<dbReference type="AlphaFoldDB" id="A0A6C0HI79"/>
<sequence>MALFKTILCKLLYPKNTNEEICDTFVLKPTPFVEIFTANAQYKNIVSIFKNPKYKDFLFYLANHFLFYTNTDEPISGVKSIYATVAIKYKFLKKNMTTFAQYTFDDFVDMFSDIQKHYLAFARFANIWKHKRSHVQIEHDLYMTLLDRNNRNVFSLLQQGKIYLFTTANLVNTICTSLSNCPDFFVEPLVIKNPYNNIPLTKSDLYNIYFFLKQSPIIMPVLFHNYFLVDFDLRKFCNENENVIKHMAFKSHVRNASVTTLYFSIINMLKKYQKKIVIHKDFPKELLVSIMRPYLLLYYITEYSSEEYRTINAEEILKYKLKRLYKHNCAFGRKIVKLKREGFSKKRTRYIEFSNNHPNFDEPVDMEVYQKTHTEIVETDYSSSEEENTNTIYNTNRVSRNNNNTLPFVIISPQPSLAVSHNVFAVIYNTTTNTSDTTIVRESDSEEDSDDHDDDDEQNTEEIEYNDNEIVVEGDSDSEQEESDEDN</sequence>
<accession>A0A6C0HI79</accession>
<name>A0A6C0HI79_9ZZZZ</name>
<evidence type="ECO:0000313" key="2">
    <source>
        <dbReference type="EMBL" id="QHT80164.1"/>
    </source>
</evidence>
<dbReference type="EMBL" id="MN739965">
    <property type="protein sequence ID" value="QHT80164.1"/>
    <property type="molecule type" value="Genomic_DNA"/>
</dbReference>
<proteinExistence type="predicted"/>